<protein>
    <recommendedName>
        <fullName evidence="4">DUF1425 domain-containing protein</fullName>
    </recommendedName>
</protein>
<name>A0A5B9EGL2_9BACT</name>
<sequence>MQFQKAAALFLLLIALAGCRSRYIATTITNDTASPVSVVQVDYPSASFGTQSLAPGQTFSYRFKIQGSGLVKMTWLTADRKEMHANGPTLSEGQEGQLAIHLRANADPTFAFTSINGR</sequence>
<proteinExistence type="predicted"/>
<gene>
    <name evidence="2" type="ORF">FTW19_16625</name>
</gene>
<dbReference type="Proteomes" id="UP000321820">
    <property type="component" value="Chromosome"/>
</dbReference>
<evidence type="ECO:0000313" key="3">
    <source>
        <dbReference type="Proteomes" id="UP000321820"/>
    </source>
</evidence>
<dbReference type="EMBL" id="CP042806">
    <property type="protein sequence ID" value="QEE29477.1"/>
    <property type="molecule type" value="Genomic_DNA"/>
</dbReference>
<dbReference type="OrthoDB" id="122654at2"/>
<evidence type="ECO:0000256" key="1">
    <source>
        <dbReference type="SAM" id="SignalP"/>
    </source>
</evidence>
<dbReference type="RefSeq" id="WP_147648669.1">
    <property type="nucleotide sequence ID" value="NZ_CP042806.1"/>
</dbReference>
<feature type="signal peptide" evidence="1">
    <location>
        <begin position="1"/>
        <end position="17"/>
    </location>
</feature>
<keyword evidence="3" id="KW-1185">Reference proteome</keyword>
<accession>A0A5B9EGL2</accession>
<keyword evidence="1" id="KW-0732">Signal</keyword>
<dbReference type="AlphaFoldDB" id="A0A5B9EGL2"/>
<dbReference type="KEGG" id="talb:FTW19_16625"/>
<evidence type="ECO:0000313" key="2">
    <source>
        <dbReference type="EMBL" id="QEE29477.1"/>
    </source>
</evidence>
<feature type="chain" id="PRO_5022663013" description="DUF1425 domain-containing protein" evidence="1">
    <location>
        <begin position="18"/>
        <end position="118"/>
    </location>
</feature>
<dbReference type="PROSITE" id="PS51257">
    <property type="entry name" value="PROKAR_LIPOPROTEIN"/>
    <property type="match status" value="1"/>
</dbReference>
<organism evidence="2 3">
    <name type="scientific">Terriglobus albidus</name>
    <dbReference type="NCBI Taxonomy" id="1592106"/>
    <lineage>
        <taxon>Bacteria</taxon>
        <taxon>Pseudomonadati</taxon>
        <taxon>Acidobacteriota</taxon>
        <taxon>Terriglobia</taxon>
        <taxon>Terriglobales</taxon>
        <taxon>Acidobacteriaceae</taxon>
        <taxon>Terriglobus</taxon>
    </lineage>
</organism>
<evidence type="ECO:0008006" key="4">
    <source>
        <dbReference type="Google" id="ProtNLM"/>
    </source>
</evidence>
<reference evidence="2 3" key="1">
    <citation type="submission" date="2019-08" db="EMBL/GenBank/DDBJ databases">
        <title>Complete genome sequence of Terriglobus albidus strain ORNL.</title>
        <authorList>
            <person name="Podar M."/>
        </authorList>
    </citation>
    <scope>NUCLEOTIDE SEQUENCE [LARGE SCALE GENOMIC DNA]</scope>
    <source>
        <strain evidence="2 3">ORNL</strain>
    </source>
</reference>